<name>A0A133P0S7_FUSNU</name>
<keyword evidence="3" id="KW-1185">Reference proteome</keyword>
<evidence type="ECO:0000256" key="1">
    <source>
        <dbReference type="SAM" id="Coils"/>
    </source>
</evidence>
<dbReference type="PATRIC" id="fig|851.8.peg.1024"/>
<dbReference type="EMBL" id="LRPY01000099">
    <property type="protein sequence ID" value="KXA22140.1"/>
    <property type="molecule type" value="Genomic_DNA"/>
</dbReference>
<dbReference type="RefSeq" id="WP_187151686.1">
    <property type="nucleotide sequence ID" value="NZ_KQ956688.1"/>
</dbReference>
<dbReference type="Proteomes" id="UP000070401">
    <property type="component" value="Unassembled WGS sequence"/>
</dbReference>
<comment type="caution">
    <text evidence="2">The sequence shown here is derived from an EMBL/GenBank/DDBJ whole genome shotgun (WGS) entry which is preliminary data.</text>
</comment>
<sequence>MKTLEQIKERIKELREEISRLELEANPDEDRNYITNKRAELFSLKWVLGE</sequence>
<accession>A0A133P0S7</accession>
<proteinExistence type="predicted"/>
<dbReference type="AlphaFoldDB" id="A0A133P0S7"/>
<protein>
    <recommendedName>
        <fullName evidence="4">Peptide chain release factor 2</fullName>
    </recommendedName>
</protein>
<evidence type="ECO:0000313" key="2">
    <source>
        <dbReference type="EMBL" id="KXA22140.1"/>
    </source>
</evidence>
<feature type="coiled-coil region" evidence="1">
    <location>
        <begin position="1"/>
        <end position="31"/>
    </location>
</feature>
<evidence type="ECO:0000313" key="3">
    <source>
        <dbReference type="Proteomes" id="UP000070401"/>
    </source>
</evidence>
<reference evidence="3" key="1">
    <citation type="submission" date="2016-01" db="EMBL/GenBank/DDBJ databases">
        <authorList>
            <person name="Mitreva M."/>
            <person name="Pepin K.H."/>
            <person name="Mihindukulasuriya K.A."/>
            <person name="Fulton R."/>
            <person name="Fronick C."/>
            <person name="O'Laughlin M."/>
            <person name="Miner T."/>
            <person name="Herter B."/>
            <person name="Rosa B.A."/>
            <person name="Cordes M."/>
            <person name="Tomlinson C."/>
            <person name="Wollam A."/>
            <person name="Palsikar V.B."/>
            <person name="Mardis E.R."/>
            <person name="Wilson R.K."/>
        </authorList>
    </citation>
    <scope>NUCLEOTIDE SEQUENCE [LARGE SCALE GENOMIC DNA]</scope>
    <source>
        <strain evidence="3">MJR7757B</strain>
    </source>
</reference>
<gene>
    <name evidence="2" type="ORF">HMPREF3221_01020</name>
</gene>
<organism evidence="2 3">
    <name type="scientific">Fusobacterium nucleatum</name>
    <dbReference type="NCBI Taxonomy" id="851"/>
    <lineage>
        <taxon>Bacteria</taxon>
        <taxon>Fusobacteriati</taxon>
        <taxon>Fusobacteriota</taxon>
        <taxon>Fusobacteriia</taxon>
        <taxon>Fusobacteriales</taxon>
        <taxon>Fusobacteriaceae</taxon>
        <taxon>Fusobacterium</taxon>
    </lineage>
</organism>
<evidence type="ECO:0008006" key="4">
    <source>
        <dbReference type="Google" id="ProtNLM"/>
    </source>
</evidence>
<keyword evidence="1" id="KW-0175">Coiled coil</keyword>